<evidence type="ECO:0000256" key="2">
    <source>
        <dbReference type="SAM" id="Phobius"/>
    </source>
</evidence>
<evidence type="ECO:0000313" key="4">
    <source>
        <dbReference type="Proteomes" id="UP000463857"/>
    </source>
</evidence>
<name>A0A7L4YQH6_9ACTN</name>
<accession>A0A7L4YQH6</accession>
<feature type="transmembrane region" description="Helical" evidence="2">
    <location>
        <begin position="6"/>
        <end position="23"/>
    </location>
</feature>
<dbReference type="EMBL" id="CP047156">
    <property type="protein sequence ID" value="QHC01183.1"/>
    <property type="molecule type" value="Genomic_DNA"/>
</dbReference>
<dbReference type="InParanoid" id="A0A7L4YQH6"/>
<evidence type="ECO:0000313" key="3">
    <source>
        <dbReference type="EMBL" id="QHC01183.1"/>
    </source>
</evidence>
<keyword evidence="2" id="KW-0812">Transmembrane</keyword>
<dbReference type="Proteomes" id="UP000463857">
    <property type="component" value="Chromosome"/>
</dbReference>
<proteinExistence type="predicted"/>
<protein>
    <submittedName>
        <fullName evidence="3">Uncharacterized protein</fullName>
    </submittedName>
</protein>
<feature type="region of interest" description="Disordered" evidence="1">
    <location>
        <begin position="55"/>
        <end position="79"/>
    </location>
</feature>
<feature type="transmembrane region" description="Helical" evidence="2">
    <location>
        <begin position="122"/>
        <end position="140"/>
    </location>
</feature>
<dbReference type="RefSeq" id="WP_159546320.1">
    <property type="nucleotide sequence ID" value="NZ_CP047156.1"/>
</dbReference>
<organism evidence="3 4">
    <name type="scientific">Epidermidibacterium keratini</name>
    <dbReference type="NCBI Taxonomy" id="1891644"/>
    <lineage>
        <taxon>Bacteria</taxon>
        <taxon>Bacillati</taxon>
        <taxon>Actinomycetota</taxon>
        <taxon>Actinomycetes</taxon>
        <taxon>Sporichthyales</taxon>
        <taxon>Sporichthyaceae</taxon>
        <taxon>Epidermidibacterium</taxon>
    </lineage>
</organism>
<reference evidence="3 4" key="1">
    <citation type="journal article" date="2018" name="Int. J. Syst. Evol. Microbiol.">
        <title>Epidermidibacterium keratini gen. nov., sp. nov., a member of the family Sporichthyaceae, isolated from keratin epidermis.</title>
        <authorList>
            <person name="Lee D.G."/>
            <person name="Trujillo M.E."/>
            <person name="Kang S."/>
            <person name="Nam J.J."/>
            <person name="Kim Y.J."/>
        </authorList>
    </citation>
    <scope>NUCLEOTIDE SEQUENCE [LARGE SCALE GENOMIC DNA]</scope>
    <source>
        <strain evidence="3 4">EPI-7</strain>
    </source>
</reference>
<keyword evidence="2" id="KW-0472">Membrane</keyword>
<keyword evidence="4" id="KW-1185">Reference proteome</keyword>
<dbReference type="KEGG" id="eke:EK0264_13370"/>
<sequence>MGSGVFLAAVVVAWFLVLVPMILTRRDAAVERALAEDDVSGSRVLHRTTARAVAHSRRRVPMSASESSPSPDQRADRLEHDEVIDTAVHERIVDTEPDEYADRPAPRRSEAAREQVVARRRTTLLVLGAVLMVTLVAAMFAGSWTWLLPLAAGAGLGAYVVHLRTEARREEERRLMRETRTNRARPRPAPRAASQSSLAANAFVGGGAVAASEAEVVGIDDEDLAFYDLADAPVADQVDLSGHDYYAEYVEEEAEYDYDSEAYGIASPVEDDGIDMPRAV</sequence>
<gene>
    <name evidence="3" type="ORF">EK0264_13370</name>
</gene>
<dbReference type="AlphaFoldDB" id="A0A7L4YQH6"/>
<evidence type="ECO:0000256" key="1">
    <source>
        <dbReference type="SAM" id="MobiDB-lite"/>
    </source>
</evidence>
<keyword evidence="2" id="KW-1133">Transmembrane helix</keyword>
<dbReference type="OrthoDB" id="9855289at2"/>